<dbReference type="RefSeq" id="WP_036086513.1">
    <property type="nucleotide sequence ID" value="NZ_CBCSHQ010000002.1"/>
</dbReference>
<dbReference type="Proteomes" id="UP000029844">
    <property type="component" value="Unassembled WGS sequence"/>
</dbReference>
<keyword evidence="1" id="KW-0472">Membrane</keyword>
<dbReference type="GO" id="GO:0004175">
    <property type="term" value="F:endopeptidase activity"/>
    <property type="evidence" value="ECO:0007669"/>
    <property type="project" value="UniProtKB-ARBA"/>
</dbReference>
<dbReference type="EMBL" id="JAARYH010000001">
    <property type="protein sequence ID" value="MBC2165117.1"/>
    <property type="molecule type" value="Genomic_DNA"/>
</dbReference>
<evidence type="ECO:0000313" key="6">
    <source>
        <dbReference type="Proteomes" id="UP000029844"/>
    </source>
</evidence>
<evidence type="ECO:0000313" key="4">
    <source>
        <dbReference type="EMBL" id="MBC2117449.1"/>
    </source>
</evidence>
<keyword evidence="6" id="KW-1185">Reference proteome</keyword>
<feature type="transmembrane region" description="Helical" evidence="1">
    <location>
        <begin position="31"/>
        <end position="49"/>
    </location>
</feature>
<evidence type="ECO:0000313" key="5">
    <source>
        <dbReference type="EMBL" id="MBC2165117.1"/>
    </source>
</evidence>
<dbReference type="GO" id="GO:0080120">
    <property type="term" value="P:CAAX-box protein maturation"/>
    <property type="evidence" value="ECO:0007669"/>
    <property type="project" value="UniProtKB-ARBA"/>
</dbReference>
<dbReference type="STRING" id="1552123.EP57_10680"/>
<dbReference type="GeneID" id="58717834"/>
<dbReference type="AlphaFoldDB" id="A0A099W5U1"/>
<evidence type="ECO:0000256" key="1">
    <source>
        <dbReference type="SAM" id="Phobius"/>
    </source>
</evidence>
<dbReference type="Proteomes" id="UP000529446">
    <property type="component" value="Unassembled WGS sequence"/>
</dbReference>
<dbReference type="GO" id="GO:0008237">
    <property type="term" value="F:metallopeptidase activity"/>
    <property type="evidence" value="ECO:0007669"/>
    <property type="project" value="UniProtKB-KW"/>
</dbReference>
<keyword evidence="1" id="KW-1133">Transmembrane helix</keyword>
<accession>A0A099W5U1</accession>
<sequence length="203" mass="23419">MKSSKIDYRLFLGLILAAGLMYVTFEYKAVFWYLYGASMLFLISWVILNDELKKHFSFFKNIIPGIFSGIILYILFYIGALILKFIPGNMDALVAKGYARYEPDVWYIWLLLIVAIIPGEEIFWRGFVLKRLENDLVPWVAVMIMAVLNGAFMLFSGNFIIALAATLASVYWGFIYLKRPSLSLVIVSHWTFNLLLLLLLPIY</sequence>
<name>A0A099W5U1_9LIST</name>
<feature type="transmembrane region" description="Helical" evidence="1">
    <location>
        <begin position="159"/>
        <end position="177"/>
    </location>
</feature>
<feature type="transmembrane region" description="Helical" evidence="1">
    <location>
        <begin position="61"/>
        <end position="86"/>
    </location>
</feature>
<evidence type="ECO:0000259" key="2">
    <source>
        <dbReference type="Pfam" id="PF02517"/>
    </source>
</evidence>
<gene>
    <name evidence="3" type="ORF">EP57_10680</name>
    <name evidence="4" type="ORF">HCB06_12540</name>
    <name evidence="5" type="ORF">HCB26_00845</name>
</gene>
<dbReference type="GO" id="GO:0006508">
    <property type="term" value="P:proteolysis"/>
    <property type="evidence" value="ECO:0007669"/>
    <property type="project" value="UniProtKB-KW"/>
</dbReference>
<keyword evidence="4" id="KW-0378">Hydrolase</keyword>
<organism evidence="3 6">
    <name type="scientific">Listeria booriae</name>
    <dbReference type="NCBI Taxonomy" id="1552123"/>
    <lineage>
        <taxon>Bacteria</taxon>
        <taxon>Bacillati</taxon>
        <taxon>Bacillota</taxon>
        <taxon>Bacilli</taxon>
        <taxon>Bacillales</taxon>
        <taxon>Listeriaceae</taxon>
        <taxon>Listeria</taxon>
    </lineage>
</organism>
<dbReference type="Proteomes" id="UP000519573">
    <property type="component" value="Unassembled WGS sequence"/>
</dbReference>
<dbReference type="InterPro" id="IPR003675">
    <property type="entry name" value="Rce1/LyrA-like_dom"/>
</dbReference>
<keyword evidence="1" id="KW-0812">Transmembrane</keyword>
<reference evidence="3 6" key="1">
    <citation type="submission" date="2014-05" db="EMBL/GenBank/DDBJ databases">
        <title>Novel Listeriaceae from food processing environments.</title>
        <authorList>
            <person name="den Bakker H.C."/>
        </authorList>
    </citation>
    <scope>NUCLEOTIDE SEQUENCE [LARGE SCALE GENOMIC DNA]</scope>
    <source>
        <strain evidence="3 6">FSL A5-0281</strain>
    </source>
</reference>
<protein>
    <submittedName>
        <fullName evidence="3">CAAX protease</fullName>
    </submittedName>
    <submittedName>
        <fullName evidence="4">CPBP family intramembrane metalloprotease</fullName>
    </submittedName>
</protein>
<feature type="transmembrane region" description="Helical" evidence="1">
    <location>
        <begin position="136"/>
        <end position="153"/>
    </location>
</feature>
<feature type="transmembrane region" description="Helical" evidence="1">
    <location>
        <begin position="184"/>
        <end position="202"/>
    </location>
</feature>
<evidence type="ECO:0000313" key="3">
    <source>
        <dbReference type="EMBL" id="KGL40357.1"/>
    </source>
</evidence>
<dbReference type="eggNOG" id="COG1266">
    <property type="taxonomic scope" value="Bacteria"/>
</dbReference>
<dbReference type="Pfam" id="PF02517">
    <property type="entry name" value="Rce1-like"/>
    <property type="match status" value="1"/>
</dbReference>
<feature type="transmembrane region" description="Helical" evidence="1">
    <location>
        <begin position="7"/>
        <end position="25"/>
    </location>
</feature>
<keyword evidence="3" id="KW-0645">Protease</keyword>
<keyword evidence="4" id="KW-0482">Metalloprotease</keyword>
<comment type="caution">
    <text evidence="3">The sequence shown here is derived from an EMBL/GenBank/DDBJ whole genome shotgun (WGS) entry which is preliminary data.</text>
</comment>
<dbReference type="EMBL" id="JNFA01000024">
    <property type="protein sequence ID" value="KGL40357.1"/>
    <property type="molecule type" value="Genomic_DNA"/>
</dbReference>
<dbReference type="EMBL" id="JAARXI010000006">
    <property type="protein sequence ID" value="MBC2117449.1"/>
    <property type="molecule type" value="Genomic_DNA"/>
</dbReference>
<evidence type="ECO:0000313" key="8">
    <source>
        <dbReference type="Proteomes" id="UP000529446"/>
    </source>
</evidence>
<feature type="transmembrane region" description="Helical" evidence="1">
    <location>
        <begin position="106"/>
        <end position="124"/>
    </location>
</feature>
<dbReference type="OrthoDB" id="1903300at2"/>
<reference evidence="7 8" key="2">
    <citation type="submission" date="2020-03" db="EMBL/GenBank/DDBJ databases">
        <title>Soil Listeria distribution.</title>
        <authorList>
            <person name="Liao J."/>
            <person name="Wiedmann M."/>
        </authorList>
    </citation>
    <scope>NUCLEOTIDE SEQUENCE [LARGE SCALE GENOMIC DNA]</scope>
    <source>
        <strain evidence="5 7">FSL L7-0245</strain>
        <strain evidence="4 8">FSL L7-0360</strain>
    </source>
</reference>
<proteinExistence type="predicted"/>
<feature type="domain" description="CAAX prenyl protease 2/Lysostaphin resistance protein A-like" evidence="2">
    <location>
        <begin position="105"/>
        <end position="195"/>
    </location>
</feature>
<evidence type="ECO:0000313" key="7">
    <source>
        <dbReference type="Proteomes" id="UP000519573"/>
    </source>
</evidence>